<dbReference type="PANTHER" id="PTHR43792:SF8">
    <property type="entry name" value="[RIBOSOMAL PROTEIN US5]-ALANINE N-ACETYLTRANSFERASE"/>
    <property type="match status" value="1"/>
</dbReference>
<reference evidence="5 6" key="1">
    <citation type="submission" date="2020-01" db="EMBL/GenBank/DDBJ databases">
        <title>Paenibacillus soybeanensis sp. nov. isolated from the nodules of soybean (Glycine max(L.) Merr).</title>
        <authorList>
            <person name="Wang H."/>
        </authorList>
    </citation>
    <scope>NUCLEOTIDE SEQUENCE [LARGE SCALE GENOMIC DNA]</scope>
    <source>
        <strain evidence="5 6">T1</strain>
    </source>
</reference>
<keyword evidence="6" id="KW-1185">Reference proteome</keyword>
<evidence type="ECO:0000256" key="1">
    <source>
        <dbReference type="ARBA" id="ARBA00022679"/>
    </source>
</evidence>
<evidence type="ECO:0000256" key="3">
    <source>
        <dbReference type="ARBA" id="ARBA00038502"/>
    </source>
</evidence>
<dbReference type="InterPro" id="IPR051531">
    <property type="entry name" value="N-acetyltransferase"/>
</dbReference>
<dbReference type="SUPFAM" id="SSF55729">
    <property type="entry name" value="Acyl-CoA N-acyltransferases (Nat)"/>
    <property type="match status" value="1"/>
</dbReference>
<sequence>MHVHFHTERLLLRPFVQDDAKDIQLMAGEFVVADTTLSLPHPYPDGAAELWISFREDAARHGHGYTFAIVEQAANRLTGCISLNLTSAHQRAEIGYWLGSAHWGKGYATEAARRIIQFGFEELGLNRIWGAAMTRNPASCSVLQKAGLRYEGCLKQHIQKWTQYEDVDNYGLTRSDYESR</sequence>
<keyword evidence="1" id="KW-0808">Transferase</keyword>
<dbReference type="Proteomes" id="UP000665561">
    <property type="component" value="Unassembled WGS sequence"/>
</dbReference>
<comment type="similarity">
    <text evidence="3">Belongs to the acetyltransferase family. RimJ subfamily.</text>
</comment>
<comment type="caution">
    <text evidence="5">The sequence shown here is derived from an EMBL/GenBank/DDBJ whole genome shotgun (WGS) entry which is preliminary data.</text>
</comment>
<name>A0ABW9XTN7_9BACL</name>
<evidence type="ECO:0000259" key="4">
    <source>
        <dbReference type="PROSITE" id="PS51186"/>
    </source>
</evidence>
<dbReference type="RefSeq" id="WP_161744827.1">
    <property type="nucleotide sequence ID" value="NZ_JAAAMV010000018.1"/>
</dbReference>
<gene>
    <name evidence="5" type="ORF">GT019_19265</name>
</gene>
<accession>A0ABW9XTN7</accession>
<dbReference type="InterPro" id="IPR000182">
    <property type="entry name" value="GNAT_dom"/>
</dbReference>
<evidence type="ECO:0000313" key="5">
    <source>
        <dbReference type="EMBL" id="NBD26019.1"/>
    </source>
</evidence>
<evidence type="ECO:0000313" key="6">
    <source>
        <dbReference type="Proteomes" id="UP000665561"/>
    </source>
</evidence>
<evidence type="ECO:0000256" key="2">
    <source>
        <dbReference type="ARBA" id="ARBA00023315"/>
    </source>
</evidence>
<dbReference type="PANTHER" id="PTHR43792">
    <property type="entry name" value="GNAT FAMILY, PUTATIVE (AFU_ORTHOLOGUE AFUA_3G00765)-RELATED-RELATED"/>
    <property type="match status" value="1"/>
</dbReference>
<dbReference type="PROSITE" id="PS51186">
    <property type="entry name" value="GNAT"/>
    <property type="match status" value="1"/>
</dbReference>
<dbReference type="Gene3D" id="3.40.630.30">
    <property type="match status" value="1"/>
</dbReference>
<dbReference type="InterPro" id="IPR016181">
    <property type="entry name" value="Acyl_CoA_acyltransferase"/>
</dbReference>
<feature type="domain" description="N-acetyltransferase" evidence="4">
    <location>
        <begin position="10"/>
        <end position="170"/>
    </location>
</feature>
<organism evidence="5 6">
    <name type="scientific">Paenibacillus glycinis</name>
    <dbReference type="NCBI Taxonomy" id="2697035"/>
    <lineage>
        <taxon>Bacteria</taxon>
        <taxon>Bacillati</taxon>
        <taxon>Bacillota</taxon>
        <taxon>Bacilli</taxon>
        <taxon>Bacillales</taxon>
        <taxon>Paenibacillaceae</taxon>
        <taxon>Paenibacillus</taxon>
    </lineage>
</organism>
<dbReference type="EMBL" id="JAAAMV010000018">
    <property type="protein sequence ID" value="NBD26019.1"/>
    <property type="molecule type" value="Genomic_DNA"/>
</dbReference>
<dbReference type="Pfam" id="PF13302">
    <property type="entry name" value="Acetyltransf_3"/>
    <property type="match status" value="1"/>
</dbReference>
<keyword evidence="2" id="KW-0012">Acyltransferase</keyword>
<proteinExistence type="inferred from homology"/>
<protein>
    <submittedName>
        <fullName evidence="5">GNAT family N-acetyltransferase</fullName>
    </submittedName>
</protein>